<dbReference type="EMBL" id="QGSZ01000282">
    <property type="protein sequence ID" value="RQW98925.1"/>
    <property type="molecule type" value="Genomic_DNA"/>
</dbReference>
<sequence>MARRTGTSRADPICDNATGTRRDRPRAPAGARRDSAGHRRSTGRPGGRLPARPTRLQRLG</sequence>
<reference evidence="2 3" key="1">
    <citation type="submission" date="2018-05" db="EMBL/GenBank/DDBJ databases">
        <title>Micromonospora from Atacama Desert.</title>
        <authorList>
            <person name="Carro L."/>
            <person name="Goodfellow M."/>
            <person name="Klenk H.-P."/>
        </authorList>
    </citation>
    <scope>NUCLEOTIDE SEQUENCE [LARGE SCALE GENOMIC DNA]</scope>
    <source>
        <strain evidence="2 3">LB39</strain>
    </source>
</reference>
<comment type="caution">
    <text evidence="2">The sequence shown here is derived from an EMBL/GenBank/DDBJ whole genome shotgun (WGS) entry which is preliminary data.</text>
</comment>
<evidence type="ECO:0000313" key="3">
    <source>
        <dbReference type="Proteomes" id="UP000282312"/>
    </source>
</evidence>
<proteinExistence type="predicted"/>
<dbReference type="AlphaFoldDB" id="A0A3N9WDE5"/>
<evidence type="ECO:0000313" key="2">
    <source>
        <dbReference type="EMBL" id="RQW98925.1"/>
    </source>
</evidence>
<dbReference type="Proteomes" id="UP000282312">
    <property type="component" value="Unassembled WGS sequence"/>
</dbReference>
<name>A0A3N9WDE5_9ACTN</name>
<organism evidence="2 3">
    <name type="scientific">Micromonospora inaquosa</name>
    <dbReference type="NCBI Taxonomy" id="2203716"/>
    <lineage>
        <taxon>Bacteria</taxon>
        <taxon>Bacillati</taxon>
        <taxon>Actinomycetota</taxon>
        <taxon>Actinomycetes</taxon>
        <taxon>Micromonosporales</taxon>
        <taxon>Micromonosporaceae</taxon>
        <taxon>Micromonospora</taxon>
    </lineage>
</organism>
<protein>
    <submittedName>
        <fullName evidence="2">Uncharacterized protein</fullName>
    </submittedName>
</protein>
<feature type="compositionally biased region" description="Basic and acidic residues" evidence="1">
    <location>
        <begin position="20"/>
        <end position="37"/>
    </location>
</feature>
<feature type="non-terminal residue" evidence="2">
    <location>
        <position position="60"/>
    </location>
</feature>
<accession>A0A3N9WDE5</accession>
<keyword evidence="3" id="KW-1185">Reference proteome</keyword>
<feature type="region of interest" description="Disordered" evidence="1">
    <location>
        <begin position="1"/>
        <end position="60"/>
    </location>
</feature>
<evidence type="ECO:0000256" key="1">
    <source>
        <dbReference type="SAM" id="MobiDB-lite"/>
    </source>
</evidence>
<gene>
    <name evidence="2" type="ORF">DLJ59_26005</name>
</gene>